<keyword evidence="2" id="KW-1185">Reference proteome</keyword>
<evidence type="ECO:0000313" key="2">
    <source>
        <dbReference type="Proteomes" id="UP000715965"/>
    </source>
</evidence>
<proteinExistence type="predicted"/>
<dbReference type="RefSeq" id="WP_193781317.1">
    <property type="nucleotide sequence ID" value="NZ_JADDOJ010000062.1"/>
</dbReference>
<organism evidence="1 2">
    <name type="scientific">Ramlibacter aquaticus</name>
    <dbReference type="NCBI Taxonomy" id="2780094"/>
    <lineage>
        <taxon>Bacteria</taxon>
        <taxon>Pseudomonadati</taxon>
        <taxon>Pseudomonadota</taxon>
        <taxon>Betaproteobacteria</taxon>
        <taxon>Burkholderiales</taxon>
        <taxon>Comamonadaceae</taxon>
        <taxon>Ramlibacter</taxon>
    </lineage>
</organism>
<dbReference type="Proteomes" id="UP000715965">
    <property type="component" value="Unassembled WGS sequence"/>
</dbReference>
<comment type="caution">
    <text evidence="1">The sequence shown here is derived from an EMBL/GenBank/DDBJ whole genome shotgun (WGS) entry which is preliminary data.</text>
</comment>
<accession>A0ABR9SHC4</accession>
<protein>
    <recommendedName>
        <fullName evidence="3">Phasin family protein</fullName>
    </recommendedName>
</protein>
<evidence type="ECO:0000313" key="1">
    <source>
        <dbReference type="EMBL" id="MBE7941754.1"/>
    </source>
</evidence>
<dbReference type="EMBL" id="JADDOJ010000062">
    <property type="protein sequence ID" value="MBE7941754.1"/>
    <property type="molecule type" value="Genomic_DNA"/>
</dbReference>
<evidence type="ECO:0008006" key="3">
    <source>
        <dbReference type="Google" id="ProtNLM"/>
    </source>
</evidence>
<gene>
    <name evidence="1" type="ORF">IM725_14325</name>
</gene>
<name>A0ABR9SHC4_9BURK</name>
<sequence length="92" mass="10104">MIDASQTQIAKTLWDQSRAAAVQAHESWALVMKSQKSMLDAMRGAGAPFAAAADQYDKLLDFQAQQYKAAMDFMDKLAAEYQQMLAGGAKKK</sequence>
<reference evidence="1 2" key="1">
    <citation type="submission" date="2020-10" db="EMBL/GenBank/DDBJ databases">
        <title>Draft genome of Ramlibacter aquaticus LMG 30558.</title>
        <authorList>
            <person name="Props R."/>
        </authorList>
    </citation>
    <scope>NUCLEOTIDE SEQUENCE [LARGE SCALE GENOMIC DNA]</scope>
    <source>
        <strain evidence="1 2">LMG 30558</strain>
    </source>
</reference>